<gene>
    <name evidence="2" type="ORF">LXT12_03545</name>
</gene>
<feature type="region of interest" description="Disordered" evidence="1">
    <location>
        <begin position="26"/>
        <end position="76"/>
    </location>
</feature>
<name>A0ABS8XBQ7_9BURK</name>
<feature type="compositionally biased region" description="Polar residues" evidence="1">
    <location>
        <begin position="28"/>
        <end position="37"/>
    </location>
</feature>
<proteinExistence type="predicted"/>
<organism evidence="2 3">
    <name type="scientific">Pelomonas caseinilytica</name>
    <dbReference type="NCBI Taxonomy" id="2906763"/>
    <lineage>
        <taxon>Bacteria</taxon>
        <taxon>Pseudomonadati</taxon>
        <taxon>Pseudomonadota</taxon>
        <taxon>Betaproteobacteria</taxon>
        <taxon>Burkholderiales</taxon>
        <taxon>Sphaerotilaceae</taxon>
        <taxon>Roseateles</taxon>
    </lineage>
</organism>
<sequence>MQTHPSAVRGIAAALIAVFALGGLAGCQRNNNGTPASDTGPSPTTTPVNPSPTTPMDSASTPASAVPDMPASAASQ</sequence>
<evidence type="ECO:0000313" key="3">
    <source>
        <dbReference type="Proteomes" id="UP001201463"/>
    </source>
</evidence>
<evidence type="ECO:0000313" key="2">
    <source>
        <dbReference type="EMBL" id="MCE4536328.1"/>
    </source>
</evidence>
<dbReference type="EMBL" id="JAJTWT010000001">
    <property type="protein sequence ID" value="MCE4536328.1"/>
    <property type="molecule type" value="Genomic_DNA"/>
</dbReference>
<dbReference type="Proteomes" id="UP001201463">
    <property type="component" value="Unassembled WGS sequence"/>
</dbReference>
<reference evidence="2 3" key="1">
    <citation type="submission" date="2021-12" db="EMBL/GenBank/DDBJ databases">
        <title>Genome seq of p7.</title>
        <authorList>
            <person name="Seo T."/>
        </authorList>
    </citation>
    <scope>NUCLEOTIDE SEQUENCE [LARGE SCALE GENOMIC DNA]</scope>
    <source>
        <strain evidence="2 3">P7</strain>
    </source>
</reference>
<evidence type="ECO:0000256" key="1">
    <source>
        <dbReference type="SAM" id="MobiDB-lite"/>
    </source>
</evidence>
<comment type="caution">
    <text evidence="2">The sequence shown here is derived from an EMBL/GenBank/DDBJ whole genome shotgun (WGS) entry which is preliminary data.</text>
</comment>
<dbReference type="RefSeq" id="WP_233389499.1">
    <property type="nucleotide sequence ID" value="NZ_JAJTWT010000001.1"/>
</dbReference>
<feature type="compositionally biased region" description="Low complexity" evidence="1">
    <location>
        <begin position="39"/>
        <end position="48"/>
    </location>
</feature>
<protein>
    <submittedName>
        <fullName evidence="2">Uncharacterized protein</fullName>
    </submittedName>
</protein>
<keyword evidence="3" id="KW-1185">Reference proteome</keyword>
<accession>A0ABS8XBQ7</accession>